<dbReference type="GO" id="GO:0005789">
    <property type="term" value="C:endoplasmic reticulum membrane"/>
    <property type="evidence" value="ECO:0007669"/>
    <property type="project" value="TreeGrafter"/>
</dbReference>
<dbReference type="GO" id="GO:0047874">
    <property type="term" value="F:dolichyldiphosphatase activity"/>
    <property type="evidence" value="ECO:0007669"/>
    <property type="project" value="TreeGrafter"/>
</dbReference>
<dbReference type="PANTHER" id="PTHR11247:SF40">
    <property type="entry name" value="LIPID PHOSPHATE PHOSPHATASE EPSILON 1, CHLOROPLASTIC"/>
    <property type="match status" value="1"/>
</dbReference>
<sequence length="224" mass="24856">MPSSAATNFFHHPNLRIFPRRSYRLKYLKPISSFPRFRAKKLDFSGGFVPKKAVSGRRSRVMASNSMVELIKMLPSRNADGEDSGGEIQPEDYIDGPSELSPLIVDNGLESKLNRLSKWIISALFAVVILWRHDGEALWAAMGSVANSILSVILKRILNQERPIPSLRSEPGMPSSHAQSIFYIVTFTIWSIVEWLGVNVISISVGAFALAFDMVTSLAKASYA</sequence>
<evidence type="ECO:0000256" key="1">
    <source>
        <dbReference type="ARBA" id="ARBA00022801"/>
    </source>
</evidence>
<dbReference type="GO" id="GO:0006487">
    <property type="term" value="P:protein N-linked glycosylation"/>
    <property type="evidence" value="ECO:0007669"/>
    <property type="project" value="TreeGrafter"/>
</dbReference>
<dbReference type="Proteomes" id="UP000290289">
    <property type="component" value="Chromosome 2"/>
</dbReference>
<dbReference type="AlphaFoldDB" id="A0A498KQE0"/>
<keyword evidence="2" id="KW-0472">Membrane</keyword>
<protein>
    <recommendedName>
        <fullName evidence="5">Phosphatidic acid phosphatase type 2/haloperoxidase domain-containing protein</fullName>
    </recommendedName>
</protein>
<name>A0A498KQE0_MALDO</name>
<evidence type="ECO:0008006" key="5">
    <source>
        <dbReference type="Google" id="ProtNLM"/>
    </source>
</evidence>
<comment type="caution">
    <text evidence="3">The sequence shown here is derived from an EMBL/GenBank/DDBJ whole genome shotgun (WGS) entry which is preliminary data.</text>
</comment>
<dbReference type="STRING" id="3750.A0A498KQE0"/>
<organism evidence="3 4">
    <name type="scientific">Malus domestica</name>
    <name type="common">Apple</name>
    <name type="synonym">Pyrus malus</name>
    <dbReference type="NCBI Taxonomy" id="3750"/>
    <lineage>
        <taxon>Eukaryota</taxon>
        <taxon>Viridiplantae</taxon>
        <taxon>Streptophyta</taxon>
        <taxon>Embryophyta</taxon>
        <taxon>Tracheophyta</taxon>
        <taxon>Spermatophyta</taxon>
        <taxon>Magnoliopsida</taxon>
        <taxon>eudicotyledons</taxon>
        <taxon>Gunneridae</taxon>
        <taxon>Pentapetalae</taxon>
        <taxon>rosids</taxon>
        <taxon>fabids</taxon>
        <taxon>Rosales</taxon>
        <taxon>Rosaceae</taxon>
        <taxon>Amygdaloideae</taxon>
        <taxon>Maleae</taxon>
        <taxon>Malus</taxon>
    </lineage>
</organism>
<dbReference type="EMBL" id="RDQH01000328">
    <property type="protein sequence ID" value="RXI07373.1"/>
    <property type="molecule type" value="Genomic_DNA"/>
</dbReference>
<dbReference type="GO" id="GO:0008610">
    <property type="term" value="P:lipid biosynthetic process"/>
    <property type="evidence" value="ECO:0007669"/>
    <property type="project" value="TreeGrafter"/>
</dbReference>
<keyword evidence="2" id="KW-0812">Transmembrane</keyword>
<evidence type="ECO:0000256" key="2">
    <source>
        <dbReference type="SAM" id="Phobius"/>
    </source>
</evidence>
<accession>A0A498KQE0</accession>
<dbReference type="PANTHER" id="PTHR11247">
    <property type="entry name" value="PALMITOYL-PROTEIN THIOESTERASE/DOLICHYLDIPHOSPHATASE 1"/>
    <property type="match status" value="1"/>
</dbReference>
<keyword evidence="2" id="KW-1133">Transmembrane helix</keyword>
<dbReference type="SUPFAM" id="SSF48317">
    <property type="entry name" value="Acid phosphatase/Vanadium-dependent haloperoxidase"/>
    <property type="match status" value="1"/>
</dbReference>
<keyword evidence="1" id="KW-0378">Hydrolase</keyword>
<dbReference type="InterPro" id="IPR036938">
    <property type="entry name" value="PAP2/HPO_sf"/>
</dbReference>
<evidence type="ECO:0000313" key="4">
    <source>
        <dbReference type="Proteomes" id="UP000290289"/>
    </source>
</evidence>
<keyword evidence="4" id="KW-1185">Reference proteome</keyword>
<evidence type="ECO:0000313" key="3">
    <source>
        <dbReference type="EMBL" id="RXI07373.1"/>
    </source>
</evidence>
<feature type="transmembrane region" description="Helical" evidence="2">
    <location>
        <begin position="199"/>
        <end position="219"/>
    </location>
</feature>
<proteinExistence type="predicted"/>
<reference evidence="3 4" key="1">
    <citation type="submission" date="2018-10" db="EMBL/GenBank/DDBJ databases">
        <title>A high-quality apple genome assembly.</title>
        <authorList>
            <person name="Hu J."/>
        </authorList>
    </citation>
    <scope>NUCLEOTIDE SEQUENCE [LARGE SCALE GENOMIC DNA]</scope>
    <source>
        <strain evidence="4">cv. HFTH1</strain>
        <tissue evidence="3">Young leaf</tissue>
    </source>
</reference>
<gene>
    <name evidence="3" type="ORF">DVH24_026509</name>
</gene>